<evidence type="ECO:0000313" key="1">
    <source>
        <dbReference type="EMBL" id="BES87503.1"/>
    </source>
</evidence>
<evidence type="ECO:0000313" key="2">
    <source>
        <dbReference type="Proteomes" id="UP001307889"/>
    </source>
</evidence>
<name>A0ABN7A6H5_9HEMI</name>
<evidence type="ECO:0008006" key="3">
    <source>
        <dbReference type="Google" id="ProtNLM"/>
    </source>
</evidence>
<accession>A0ABN7A6H5</accession>
<dbReference type="Proteomes" id="UP001307889">
    <property type="component" value="Chromosome 1"/>
</dbReference>
<gene>
    <name evidence="1" type="ORF">NTJ_00309</name>
</gene>
<keyword evidence="2" id="KW-1185">Reference proteome</keyword>
<organism evidence="1 2">
    <name type="scientific">Nesidiocoris tenuis</name>
    <dbReference type="NCBI Taxonomy" id="355587"/>
    <lineage>
        <taxon>Eukaryota</taxon>
        <taxon>Metazoa</taxon>
        <taxon>Ecdysozoa</taxon>
        <taxon>Arthropoda</taxon>
        <taxon>Hexapoda</taxon>
        <taxon>Insecta</taxon>
        <taxon>Pterygota</taxon>
        <taxon>Neoptera</taxon>
        <taxon>Paraneoptera</taxon>
        <taxon>Hemiptera</taxon>
        <taxon>Heteroptera</taxon>
        <taxon>Panheteroptera</taxon>
        <taxon>Cimicomorpha</taxon>
        <taxon>Miridae</taxon>
        <taxon>Dicyphina</taxon>
        <taxon>Nesidiocoris</taxon>
    </lineage>
</organism>
<dbReference type="EMBL" id="AP028909">
    <property type="protein sequence ID" value="BES87503.1"/>
    <property type="molecule type" value="Genomic_DNA"/>
</dbReference>
<proteinExistence type="predicted"/>
<sequence length="87" mass="9575">MGTGALVAISALWTATVVRLLFLPVWRKTSVTLEWGYPPGKNGLQPLALRRCPTAGLHPLAICPFNPVEKRTPSLEFCEPTAERTFL</sequence>
<reference evidence="1 2" key="1">
    <citation type="submission" date="2023-09" db="EMBL/GenBank/DDBJ databases">
        <title>Nesidiocoris tenuis whole genome shotgun sequence.</title>
        <authorList>
            <person name="Shibata T."/>
            <person name="Shimoda M."/>
            <person name="Kobayashi T."/>
            <person name="Uehara T."/>
        </authorList>
    </citation>
    <scope>NUCLEOTIDE SEQUENCE [LARGE SCALE GENOMIC DNA]</scope>
    <source>
        <strain evidence="1 2">Japan</strain>
    </source>
</reference>
<protein>
    <recommendedName>
        <fullName evidence="3">Secreted protein</fullName>
    </recommendedName>
</protein>